<evidence type="ECO:0000259" key="1">
    <source>
        <dbReference type="Pfam" id="PF00534"/>
    </source>
</evidence>
<dbReference type="GO" id="GO:0016757">
    <property type="term" value="F:glycosyltransferase activity"/>
    <property type="evidence" value="ECO:0007669"/>
    <property type="project" value="InterPro"/>
</dbReference>
<name>A0A1F5XC02_9BACT</name>
<evidence type="ECO:0000259" key="2">
    <source>
        <dbReference type="Pfam" id="PF13439"/>
    </source>
</evidence>
<organism evidence="3 4">
    <name type="scientific">Candidatus Giovannonibacteria bacterium RIFCSPLOWO2_02_44_8</name>
    <dbReference type="NCBI Taxonomy" id="1798355"/>
    <lineage>
        <taxon>Bacteria</taxon>
        <taxon>Candidatus Giovannoniibacteriota</taxon>
    </lineage>
</organism>
<protein>
    <recommendedName>
        <fullName evidence="5">Glycosyl transferase family 1 domain-containing protein</fullName>
    </recommendedName>
</protein>
<sequence>MKICFLTHNLRQDNGTGVFSKRLILGIKEGLGADVIVLTTAGSNSDFEKPILSPNKIRLLGKIFAIRKIIKDCDVIHPLDTFPYGIVAIVASLGLRKKIILGTLGSGAVIPLYSPLYSRLTKFTYRKADRVVAVSNFMKQEILNKVPNLKIDVIFPGIDLKPHSQKKYIIKENMKPYILSVGSLRWRKGYKVSIQAFAIVSKKFPEMKYVIIGKKYANKYFDQINKMIADLGLAEKVFVLTGVDDEKELEQYYHEAELFFLMSLNVRHELEGFGLVYLEAAMRGLPIVSSLGCGVEEAVNNNQNGILVSQYDYKAAAEAIIKILSNQELKKNMSEKSLEWVKNFQWPDQIKKYISLYDELKKGQ</sequence>
<reference evidence="3 4" key="1">
    <citation type="journal article" date="2016" name="Nat. Commun.">
        <title>Thousands of microbial genomes shed light on interconnected biogeochemical processes in an aquifer system.</title>
        <authorList>
            <person name="Anantharaman K."/>
            <person name="Brown C.T."/>
            <person name="Hug L.A."/>
            <person name="Sharon I."/>
            <person name="Castelle C.J."/>
            <person name="Probst A.J."/>
            <person name="Thomas B.C."/>
            <person name="Singh A."/>
            <person name="Wilkins M.J."/>
            <person name="Karaoz U."/>
            <person name="Brodie E.L."/>
            <person name="Williams K.H."/>
            <person name="Hubbard S.S."/>
            <person name="Banfield J.F."/>
        </authorList>
    </citation>
    <scope>NUCLEOTIDE SEQUENCE [LARGE SCALE GENOMIC DNA]</scope>
</reference>
<dbReference type="InterPro" id="IPR001296">
    <property type="entry name" value="Glyco_trans_1"/>
</dbReference>
<dbReference type="InterPro" id="IPR028098">
    <property type="entry name" value="Glyco_trans_4-like_N"/>
</dbReference>
<feature type="domain" description="Glycosyltransferase subfamily 4-like N-terminal" evidence="2">
    <location>
        <begin position="15"/>
        <end position="160"/>
    </location>
</feature>
<accession>A0A1F5XC02</accession>
<evidence type="ECO:0008006" key="5">
    <source>
        <dbReference type="Google" id="ProtNLM"/>
    </source>
</evidence>
<dbReference type="Gene3D" id="3.40.50.2000">
    <property type="entry name" value="Glycogen Phosphorylase B"/>
    <property type="match status" value="2"/>
</dbReference>
<evidence type="ECO:0000313" key="4">
    <source>
        <dbReference type="Proteomes" id="UP000178405"/>
    </source>
</evidence>
<dbReference type="CDD" id="cd03801">
    <property type="entry name" value="GT4_PimA-like"/>
    <property type="match status" value="1"/>
</dbReference>
<dbReference type="Proteomes" id="UP000178405">
    <property type="component" value="Unassembled WGS sequence"/>
</dbReference>
<dbReference type="Pfam" id="PF00534">
    <property type="entry name" value="Glycos_transf_1"/>
    <property type="match status" value="1"/>
</dbReference>
<dbReference type="PANTHER" id="PTHR12526">
    <property type="entry name" value="GLYCOSYLTRANSFERASE"/>
    <property type="match status" value="1"/>
</dbReference>
<dbReference type="EMBL" id="MFIH01000037">
    <property type="protein sequence ID" value="OGF85475.1"/>
    <property type="molecule type" value="Genomic_DNA"/>
</dbReference>
<gene>
    <name evidence="3" type="ORF">A2Z63_01825</name>
</gene>
<dbReference type="Pfam" id="PF13439">
    <property type="entry name" value="Glyco_transf_4"/>
    <property type="match status" value="1"/>
</dbReference>
<evidence type="ECO:0000313" key="3">
    <source>
        <dbReference type="EMBL" id="OGF85475.1"/>
    </source>
</evidence>
<proteinExistence type="predicted"/>
<comment type="caution">
    <text evidence="3">The sequence shown here is derived from an EMBL/GenBank/DDBJ whole genome shotgun (WGS) entry which is preliminary data.</text>
</comment>
<dbReference type="SUPFAM" id="SSF53756">
    <property type="entry name" value="UDP-Glycosyltransferase/glycogen phosphorylase"/>
    <property type="match status" value="1"/>
</dbReference>
<feature type="domain" description="Glycosyl transferase family 1" evidence="1">
    <location>
        <begin position="171"/>
        <end position="337"/>
    </location>
</feature>
<dbReference type="AlphaFoldDB" id="A0A1F5XC02"/>